<evidence type="ECO:0000259" key="6">
    <source>
        <dbReference type="Pfam" id="PF00149"/>
    </source>
</evidence>
<dbReference type="InterPro" id="IPR004843">
    <property type="entry name" value="Calcineurin-like_PHP"/>
</dbReference>
<feature type="domain" description="Calcineurin-like phosphoesterase" evidence="6">
    <location>
        <begin position="118"/>
        <end position="305"/>
    </location>
</feature>
<dbReference type="InterPro" id="IPR025733">
    <property type="entry name" value="PAPs_C"/>
</dbReference>
<dbReference type="SUPFAM" id="SSF49363">
    <property type="entry name" value="Purple acid phosphatase, N-terminal domain"/>
    <property type="match status" value="1"/>
</dbReference>
<evidence type="ECO:0000256" key="4">
    <source>
        <dbReference type="SAM" id="Phobius"/>
    </source>
</evidence>
<organism evidence="8 9">
    <name type="scientific">Archangium minus</name>
    <dbReference type="NCBI Taxonomy" id="83450"/>
    <lineage>
        <taxon>Bacteria</taxon>
        <taxon>Pseudomonadati</taxon>
        <taxon>Myxococcota</taxon>
        <taxon>Myxococcia</taxon>
        <taxon>Myxococcales</taxon>
        <taxon>Cystobacterineae</taxon>
        <taxon>Archangiaceae</taxon>
        <taxon>Archangium</taxon>
    </lineage>
</organism>
<dbReference type="InterPro" id="IPR008963">
    <property type="entry name" value="Purple_acid_Pase-like_N"/>
</dbReference>
<dbReference type="Pfam" id="PF14008">
    <property type="entry name" value="Metallophos_C"/>
    <property type="match status" value="1"/>
</dbReference>
<dbReference type="CDD" id="cd00839">
    <property type="entry name" value="MPP_PAPs"/>
    <property type="match status" value="1"/>
</dbReference>
<evidence type="ECO:0000256" key="3">
    <source>
        <dbReference type="SAM" id="MobiDB-lite"/>
    </source>
</evidence>
<dbReference type="InterPro" id="IPR041792">
    <property type="entry name" value="MPP_PAP"/>
</dbReference>
<sequence>MHRLYSLALGATAAALTLTASSASAASLTRQPYLQRVGPDTATIAFRLDASCVPSVRYGTNGLTDQSAQSASSSRNHAIVLNGLQPGTEYTYLVDACGARTNPVRFSTAPVPGTRRVHFTAVGDFGMNNANQRNVANAMLARKPELFLMLGDNAYDAGTEAEFQNNLFVPMAPLLSQVPFFAVPGNHEYVTNKGQPYFDNLYLPTSKSGGEYYYSFDWGHVHFVAIDSNCAIGLSSTDRCTLAAQKKWVEEDLAASTAPWKVVFFHHPPWSSGEHGSQLLMRREFTPLFEKHGVDLVLTGHDHHYERTHPMKGTSVAPSNTRQPVYLVVGSGGASLRPLEGSKPSWAALRNDKDHGYLDVTVEDGTLSAQVLTPSGKTLDSFTLTKELPPLEAEPEQPGPSEPSGPPGTEQPGPTPPSTPNPDPVTGNPGLPTGPDDSENLDPNSPPGCSAGPAMALFPMGAWVLAGVLRRRRRR</sequence>
<keyword evidence="4" id="KW-0472">Membrane</keyword>
<feature type="region of interest" description="Disordered" evidence="3">
    <location>
        <begin position="389"/>
        <end position="454"/>
    </location>
</feature>
<feature type="compositionally biased region" description="Pro residues" evidence="3">
    <location>
        <begin position="397"/>
        <end position="406"/>
    </location>
</feature>
<keyword evidence="9" id="KW-1185">Reference proteome</keyword>
<protein>
    <submittedName>
        <fullName evidence="8">Metallophosphoesterase</fullName>
    </submittedName>
</protein>
<dbReference type="InterPro" id="IPR017756">
    <property type="entry name" value="TM_Gly-Cys-Arg_CS"/>
</dbReference>
<evidence type="ECO:0000313" key="8">
    <source>
        <dbReference type="EMBL" id="WNG45879.1"/>
    </source>
</evidence>
<dbReference type="PANTHER" id="PTHR45867">
    <property type="entry name" value="PURPLE ACID PHOSPHATASE"/>
    <property type="match status" value="1"/>
</dbReference>
<feature type="compositionally biased region" description="Pro residues" evidence="3">
    <location>
        <begin position="413"/>
        <end position="423"/>
    </location>
</feature>
<keyword evidence="1 5" id="KW-0732">Signal</keyword>
<dbReference type="RefSeq" id="WP_395821612.1">
    <property type="nucleotide sequence ID" value="NZ_CP043494.1"/>
</dbReference>
<dbReference type="Proteomes" id="UP001611383">
    <property type="component" value="Chromosome"/>
</dbReference>
<evidence type="ECO:0000259" key="7">
    <source>
        <dbReference type="Pfam" id="PF14008"/>
    </source>
</evidence>
<evidence type="ECO:0000256" key="2">
    <source>
        <dbReference type="ARBA" id="ARBA00023180"/>
    </source>
</evidence>
<dbReference type="PANTHER" id="PTHR45867:SF3">
    <property type="entry name" value="ACID PHOSPHATASE TYPE 7"/>
    <property type="match status" value="1"/>
</dbReference>
<keyword evidence="2" id="KW-0325">Glycoprotein</keyword>
<dbReference type="Gene3D" id="3.60.21.10">
    <property type="match status" value="1"/>
</dbReference>
<evidence type="ECO:0000256" key="5">
    <source>
        <dbReference type="SAM" id="SignalP"/>
    </source>
</evidence>
<feature type="signal peptide" evidence="5">
    <location>
        <begin position="1"/>
        <end position="25"/>
    </location>
</feature>
<accession>A0ABY9WQ01</accession>
<proteinExistence type="predicted"/>
<evidence type="ECO:0000256" key="1">
    <source>
        <dbReference type="ARBA" id="ARBA00022729"/>
    </source>
</evidence>
<feature type="chain" id="PRO_5046212629" evidence="5">
    <location>
        <begin position="26"/>
        <end position="475"/>
    </location>
</feature>
<dbReference type="NCBIfam" id="TIGR03382">
    <property type="entry name" value="GC_trans_RRR"/>
    <property type="match status" value="1"/>
</dbReference>
<evidence type="ECO:0000313" key="9">
    <source>
        <dbReference type="Proteomes" id="UP001611383"/>
    </source>
</evidence>
<reference evidence="8 9" key="1">
    <citation type="submission" date="2019-08" db="EMBL/GenBank/DDBJ databases">
        <title>Archangium and Cystobacter genomes.</title>
        <authorList>
            <person name="Chen I.-C.K."/>
            <person name="Wielgoss S."/>
        </authorList>
    </citation>
    <scope>NUCLEOTIDE SEQUENCE [LARGE SCALE GENOMIC DNA]</scope>
    <source>
        <strain evidence="8 9">Cbm 6</strain>
    </source>
</reference>
<dbReference type="EMBL" id="CP043494">
    <property type="protein sequence ID" value="WNG45879.1"/>
    <property type="molecule type" value="Genomic_DNA"/>
</dbReference>
<dbReference type="SUPFAM" id="SSF56300">
    <property type="entry name" value="Metallo-dependent phosphatases"/>
    <property type="match status" value="1"/>
</dbReference>
<dbReference type="InterPro" id="IPR029052">
    <property type="entry name" value="Metallo-depent_PP-like"/>
</dbReference>
<feature type="domain" description="Purple acid phosphatase C-terminal" evidence="7">
    <location>
        <begin position="324"/>
        <end position="380"/>
    </location>
</feature>
<dbReference type="Pfam" id="PF00149">
    <property type="entry name" value="Metallophos"/>
    <property type="match status" value="1"/>
</dbReference>
<keyword evidence="4" id="KW-1133">Transmembrane helix</keyword>
<feature type="transmembrane region" description="Helical" evidence="4">
    <location>
        <begin position="451"/>
        <end position="469"/>
    </location>
</feature>
<keyword evidence="4" id="KW-0812">Transmembrane</keyword>
<gene>
    <name evidence="8" type="ORF">F0U60_18500</name>
</gene>
<name>A0ABY9WQ01_9BACT</name>